<feature type="transmembrane region" description="Helical" evidence="1">
    <location>
        <begin position="52"/>
        <end position="73"/>
    </location>
</feature>
<evidence type="ECO:0000313" key="3">
    <source>
        <dbReference type="Proteomes" id="UP000199630"/>
    </source>
</evidence>
<gene>
    <name evidence="2" type="ORF">SAMN04487991_1065</name>
</gene>
<proteinExistence type="predicted"/>
<keyword evidence="1" id="KW-0472">Membrane</keyword>
<evidence type="ECO:0000256" key="1">
    <source>
        <dbReference type="SAM" id="Phobius"/>
    </source>
</evidence>
<name>A0A1I3LKF8_9RHOB</name>
<dbReference type="EMBL" id="FORH01000001">
    <property type="protein sequence ID" value="SFI85231.1"/>
    <property type="molecule type" value="Genomic_DNA"/>
</dbReference>
<accession>A0A1I3LKF8</accession>
<sequence length="213" mass="23855">MSEPEYLLYRRKWTKTDVLYLIFLGLGSGFGLAVGLSLLLLLNALWLKLVSGLVVAFCTFGVWQSLVVFLRLLRGRLILGVTPDRLDYVPAHIGKRVTVDLSKVGALRVGMASQPGSTRLFQFFGLEEVGKPEGPPLEISLFGLIDTEAGAERIAREIGELRSKPYVRTEAERRMEAISATVNKSLNSHLNWMVLYVMFFLFGVPFLILLFMT</sequence>
<feature type="transmembrane region" description="Helical" evidence="1">
    <location>
        <begin position="18"/>
        <end position="46"/>
    </location>
</feature>
<organism evidence="2 3">
    <name type="scientific">Celeribacter neptunius</name>
    <dbReference type="NCBI Taxonomy" id="588602"/>
    <lineage>
        <taxon>Bacteria</taxon>
        <taxon>Pseudomonadati</taxon>
        <taxon>Pseudomonadota</taxon>
        <taxon>Alphaproteobacteria</taxon>
        <taxon>Rhodobacterales</taxon>
        <taxon>Roseobacteraceae</taxon>
        <taxon>Celeribacter</taxon>
    </lineage>
</organism>
<keyword evidence="3" id="KW-1185">Reference proteome</keyword>
<keyword evidence="1" id="KW-0812">Transmembrane</keyword>
<dbReference type="RefSeq" id="WP_090058527.1">
    <property type="nucleotide sequence ID" value="NZ_FORH01000001.1"/>
</dbReference>
<dbReference type="Proteomes" id="UP000199630">
    <property type="component" value="Unassembled WGS sequence"/>
</dbReference>
<reference evidence="3" key="1">
    <citation type="submission" date="2016-10" db="EMBL/GenBank/DDBJ databases">
        <authorList>
            <person name="Varghese N."/>
            <person name="Submissions S."/>
        </authorList>
    </citation>
    <scope>NUCLEOTIDE SEQUENCE [LARGE SCALE GENOMIC DNA]</scope>
    <source>
        <strain evidence="3">DSM 26471</strain>
    </source>
</reference>
<feature type="transmembrane region" description="Helical" evidence="1">
    <location>
        <begin position="193"/>
        <end position="212"/>
    </location>
</feature>
<evidence type="ECO:0000313" key="2">
    <source>
        <dbReference type="EMBL" id="SFI85231.1"/>
    </source>
</evidence>
<protein>
    <submittedName>
        <fullName evidence="2">Uncharacterized protein</fullName>
    </submittedName>
</protein>
<dbReference type="AlphaFoldDB" id="A0A1I3LKF8"/>
<keyword evidence="1" id="KW-1133">Transmembrane helix</keyword>